<dbReference type="InterPro" id="IPR011545">
    <property type="entry name" value="DEAD/DEAH_box_helicase_dom"/>
</dbReference>
<feature type="domain" description="DEAD/DEAH-box helicase" evidence="8">
    <location>
        <begin position="342"/>
        <end position="490"/>
    </location>
</feature>
<dbReference type="AlphaFoldDB" id="A0A6J1RCR4"/>
<keyword evidence="6" id="KW-0067">ATP-binding</keyword>
<reference evidence="10 11" key="1">
    <citation type="submission" date="2025-04" db="UniProtKB">
        <authorList>
            <consortium name="RefSeq"/>
        </authorList>
    </citation>
    <scope>IDENTIFICATION</scope>
    <source>
        <tissue evidence="10 11">Whole body</tissue>
    </source>
</reference>
<name>A0A6J1RCR4_9HYME</name>
<keyword evidence="3" id="KW-0547">Nucleotide-binding</keyword>
<dbReference type="GO" id="GO:0003724">
    <property type="term" value="F:RNA helicase activity"/>
    <property type="evidence" value="ECO:0007669"/>
    <property type="project" value="UniProtKB-EC"/>
</dbReference>
<evidence type="ECO:0000259" key="8">
    <source>
        <dbReference type="Pfam" id="PF00270"/>
    </source>
</evidence>
<dbReference type="PANTHER" id="PTHR22655:SF2">
    <property type="entry name" value="ATP-DEPENDENT RNA HELICASE TDRD12-RELATED"/>
    <property type="match status" value="1"/>
</dbReference>
<dbReference type="RefSeq" id="XP_024892754.1">
    <property type="nucleotide sequence ID" value="XM_025036986.1"/>
</dbReference>
<proteinExistence type="predicted"/>
<organism evidence="9 13">
    <name type="scientific">Temnothorax curvispinosus</name>
    <dbReference type="NCBI Taxonomy" id="300111"/>
    <lineage>
        <taxon>Eukaryota</taxon>
        <taxon>Metazoa</taxon>
        <taxon>Ecdysozoa</taxon>
        <taxon>Arthropoda</taxon>
        <taxon>Hexapoda</taxon>
        <taxon>Insecta</taxon>
        <taxon>Pterygota</taxon>
        <taxon>Neoptera</taxon>
        <taxon>Endopterygota</taxon>
        <taxon>Hymenoptera</taxon>
        <taxon>Apocrita</taxon>
        <taxon>Aculeata</taxon>
        <taxon>Formicoidea</taxon>
        <taxon>Formicidae</taxon>
        <taxon>Myrmicinae</taxon>
        <taxon>Temnothorax</taxon>
    </lineage>
</organism>
<keyword evidence="5" id="KW-0347">Helicase</keyword>
<dbReference type="EC" id="3.6.4.13" evidence="1"/>
<keyword evidence="4" id="KW-0378">Hydrolase</keyword>
<evidence type="ECO:0000313" key="17">
    <source>
        <dbReference type="RefSeq" id="XP_024892754.1"/>
    </source>
</evidence>
<dbReference type="RefSeq" id="XP_024892746.1">
    <property type="nucleotide sequence ID" value="XM_025036978.1"/>
</dbReference>
<dbReference type="RefSeq" id="XP_024892753.1">
    <property type="nucleotide sequence ID" value="XM_025036985.1"/>
</dbReference>
<protein>
    <recommendedName>
        <fullName evidence="1">RNA helicase</fullName>
        <ecNumber evidence="1">3.6.4.13</ecNumber>
    </recommendedName>
</protein>
<dbReference type="GO" id="GO:0042078">
    <property type="term" value="P:germ-line stem cell division"/>
    <property type="evidence" value="ECO:0007669"/>
    <property type="project" value="TreeGrafter"/>
</dbReference>
<dbReference type="GO" id="GO:0016787">
    <property type="term" value="F:hydrolase activity"/>
    <property type="evidence" value="ECO:0007669"/>
    <property type="project" value="UniProtKB-KW"/>
</dbReference>
<dbReference type="SUPFAM" id="SSF52540">
    <property type="entry name" value="P-loop containing nucleoside triphosphate hydrolases"/>
    <property type="match status" value="1"/>
</dbReference>
<evidence type="ECO:0000313" key="13">
    <source>
        <dbReference type="RefSeq" id="XP_024892749.1"/>
    </source>
</evidence>
<evidence type="ECO:0000256" key="4">
    <source>
        <dbReference type="ARBA" id="ARBA00022801"/>
    </source>
</evidence>
<evidence type="ECO:0000313" key="10">
    <source>
        <dbReference type="RefSeq" id="XP_024892746.1"/>
    </source>
</evidence>
<dbReference type="InterPro" id="IPR027417">
    <property type="entry name" value="P-loop_NTPase"/>
</dbReference>
<comment type="catalytic activity">
    <reaction evidence="7">
        <text>ATP + H2O = ADP + phosphate + H(+)</text>
        <dbReference type="Rhea" id="RHEA:13065"/>
        <dbReference type="ChEBI" id="CHEBI:15377"/>
        <dbReference type="ChEBI" id="CHEBI:15378"/>
        <dbReference type="ChEBI" id="CHEBI:30616"/>
        <dbReference type="ChEBI" id="CHEBI:43474"/>
        <dbReference type="ChEBI" id="CHEBI:456216"/>
        <dbReference type="EC" id="3.6.4.13"/>
    </reaction>
</comment>
<sequence>MPVLEKSASAYFNHKGNNSQNMNKFRKHQDTAIPPTAKAIRVRNVQNPYIMRACEVEKHKETLCTIQSKLISFMKTDTYLKKKRDEENAKIGDTVFIQLNHQDGINLPSFICRGLITCIKKDGTYCILLVDHGTSIELTRDKLHIFPQDVVPDAYLTKTVGVFGVLPICMKKNGVVSNDSNATAVVVEKWTEEAIQFTKHLLSTSEIVHFDHLVTDESNGREYGEFYCTIDKTVILLSEALFINYHALYIEGDLLKLVETSTQLKEKWYILHVKFSRDRERMNNATCINGLNKSHTKFFLSEKILVQSSIDCDALSDITDLRYPNGIHEGWFESINSTRPRKLQSYIWPAINNGLNVVAIGSSQCGKTSGCVMAVCGQIAIRKKETRSATRPLALILCASSFEVISVQSLCQSFLRSFNNIRSVAAFNGKSDKSVAAMIYSGCQILVTTPRYLARFLNEYKNLLSFDRLSYLVLDNADIILDKYYNSVSETIYT</sequence>
<dbReference type="RefSeq" id="XP_024892749.1">
    <property type="nucleotide sequence ID" value="XM_025036981.1"/>
</dbReference>
<evidence type="ECO:0000313" key="14">
    <source>
        <dbReference type="RefSeq" id="XP_024892750.1"/>
    </source>
</evidence>
<evidence type="ECO:0000256" key="3">
    <source>
        <dbReference type="ARBA" id="ARBA00022741"/>
    </source>
</evidence>
<dbReference type="PANTHER" id="PTHR22655">
    <property type="entry name" value="ATP-DEPENDENT RNA HELICASE TDRD12-RELATED"/>
    <property type="match status" value="1"/>
</dbReference>
<dbReference type="GeneID" id="112467996"/>
<evidence type="ECO:0000256" key="7">
    <source>
        <dbReference type="ARBA" id="ARBA00047984"/>
    </source>
</evidence>
<dbReference type="RefSeq" id="XP_024892750.1">
    <property type="nucleotide sequence ID" value="XM_025036982.1"/>
</dbReference>
<evidence type="ECO:0000256" key="5">
    <source>
        <dbReference type="ARBA" id="ARBA00022806"/>
    </source>
</evidence>
<dbReference type="RefSeq" id="XP_024892752.1">
    <property type="nucleotide sequence ID" value="XM_025036984.1"/>
</dbReference>
<evidence type="ECO:0000256" key="1">
    <source>
        <dbReference type="ARBA" id="ARBA00012552"/>
    </source>
</evidence>
<dbReference type="GO" id="GO:0003676">
    <property type="term" value="F:nucleic acid binding"/>
    <property type="evidence" value="ECO:0007669"/>
    <property type="project" value="InterPro"/>
</dbReference>
<dbReference type="RefSeq" id="XP_024892747.1">
    <property type="nucleotide sequence ID" value="XM_025036979.1"/>
</dbReference>
<dbReference type="Pfam" id="PF00270">
    <property type="entry name" value="DEAD"/>
    <property type="match status" value="1"/>
</dbReference>
<accession>A0A6J1RCR4</accession>
<evidence type="ECO:0000313" key="12">
    <source>
        <dbReference type="RefSeq" id="XP_024892748.1"/>
    </source>
</evidence>
<dbReference type="OrthoDB" id="249932at2759"/>
<evidence type="ECO:0000313" key="15">
    <source>
        <dbReference type="RefSeq" id="XP_024892752.1"/>
    </source>
</evidence>
<evidence type="ECO:0000256" key="2">
    <source>
        <dbReference type="ARBA" id="ARBA00022737"/>
    </source>
</evidence>
<dbReference type="Gene3D" id="3.40.50.300">
    <property type="entry name" value="P-loop containing nucleotide triphosphate hydrolases"/>
    <property type="match status" value="1"/>
</dbReference>
<keyword evidence="2" id="KW-0677">Repeat</keyword>
<dbReference type="GO" id="GO:0005524">
    <property type="term" value="F:ATP binding"/>
    <property type="evidence" value="ECO:0007669"/>
    <property type="project" value="UniProtKB-KW"/>
</dbReference>
<evidence type="ECO:0000313" key="9">
    <source>
        <dbReference type="Proteomes" id="UP000504618"/>
    </source>
</evidence>
<evidence type="ECO:0000256" key="6">
    <source>
        <dbReference type="ARBA" id="ARBA00022840"/>
    </source>
</evidence>
<dbReference type="Proteomes" id="UP000504618">
    <property type="component" value="Unplaced"/>
</dbReference>
<dbReference type="RefSeq" id="XP_024892748.1">
    <property type="nucleotide sequence ID" value="XM_025036980.1"/>
</dbReference>
<keyword evidence="9" id="KW-1185">Reference proteome</keyword>
<gene>
    <name evidence="10 11 12 13 14 15 16 17" type="primary">LOC112467996</name>
</gene>
<evidence type="ECO:0000313" key="11">
    <source>
        <dbReference type="RefSeq" id="XP_024892747.1"/>
    </source>
</evidence>
<evidence type="ECO:0000313" key="16">
    <source>
        <dbReference type="RefSeq" id="XP_024892753.1"/>
    </source>
</evidence>